<dbReference type="AlphaFoldDB" id="A0A6J6EFN8"/>
<organism evidence="1">
    <name type="scientific">freshwater metagenome</name>
    <dbReference type="NCBI Taxonomy" id="449393"/>
    <lineage>
        <taxon>unclassified sequences</taxon>
        <taxon>metagenomes</taxon>
        <taxon>ecological metagenomes</taxon>
    </lineage>
</organism>
<reference evidence="1" key="1">
    <citation type="submission" date="2020-05" db="EMBL/GenBank/DDBJ databases">
        <authorList>
            <person name="Chiriac C."/>
            <person name="Salcher M."/>
            <person name="Ghai R."/>
            <person name="Kavagutti S V."/>
        </authorList>
    </citation>
    <scope>NUCLEOTIDE SEQUENCE</scope>
</reference>
<accession>A0A6J6EFN8</accession>
<gene>
    <name evidence="1" type="ORF">UFOPK1493_02629</name>
</gene>
<protein>
    <submittedName>
        <fullName evidence="1">Unannotated protein</fullName>
    </submittedName>
</protein>
<name>A0A6J6EFN8_9ZZZZ</name>
<evidence type="ECO:0000313" key="1">
    <source>
        <dbReference type="EMBL" id="CAB4574706.1"/>
    </source>
</evidence>
<dbReference type="EMBL" id="CAEZSR010000114">
    <property type="protein sequence ID" value="CAB4574706.1"/>
    <property type="molecule type" value="Genomic_DNA"/>
</dbReference>
<sequence length="68" mass="6857">MGVGVGDELVGLHLGASPDRVGLLLGGRHGGVGIDIGLLDDPLHLLAGRLEHLGGLAGPRRDDVLGHP</sequence>
<proteinExistence type="predicted"/>